<protein>
    <submittedName>
        <fullName evidence="2">Uncharacterized protein</fullName>
    </submittedName>
</protein>
<dbReference type="Proteomes" id="UP000033121">
    <property type="component" value="Unassembled WGS sequence"/>
</dbReference>
<dbReference type="OrthoDB" id="9808374at2"/>
<dbReference type="InterPro" id="IPR011990">
    <property type="entry name" value="TPR-like_helical_dom_sf"/>
</dbReference>
<comment type="caution">
    <text evidence="2">The sequence shown here is derived from an EMBL/GenBank/DDBJ whole genome shotgun (WGS) entry which is preliminary data.</text>
</comment>
<dbReference type="InterPro" id="IPR021314">
    <property type="entry name" value="DUF2911"/>
</dbReference>
<gene>
    <name evidence="2" type="ORF">FPE01S_02_05980</name>
</gene>
<dbReference type="RefSeq" id="WP_046369361.1">
    <property type="nucleotide sequence ID" value="NZ_BBWV01000002.1"/>
</dbReference>
<evidence type="ECO:0000313" key="2">
    <source>
        <dbReference type="EMBL" id="GAO43493.1"/>
    </source>
</evidence>
<feature type="signal peptide" evidence="1">
    <location>
        <begin position="1"/>
        <end position="22"/>
    </location>
</feature>
<keyword evidence="1" id="KW-0732">Signal</keyword>
<reference evidence="2 3" key="1">
    <citation type="submission" date="2015-04" db="EMBL/GenBank/DDBJ databases">
        <title>Whole genome shotgun sequence of Flavihumibacter petaseus NBRC 106054.</title>
        <authorList>
            <person name="Miyazawa S."/>
            <person name="Hosoyama A."/>
            <person name="Hashimoto M."/>
            <person name="Noguchi M."/>
            <person name="Tsuchikane K."/>
            <person name="Ohji S."/>
            <person name="Yamazoe A."/>
            <person name="Ichikawa N."/>
            <person name="Kimura A."/>
            <person name="Fujita N."/>
        </authorList>
    </citation>
    <scope>NUCLEOTIDE SEQUENCE [LARGE SCALE GENOMIC DNA]</scope>
    <source>
        <strain evidence="2 3">NBRC 106054</strain>
    </source>
</reference>
<feature type="chain" id="PRO_5002429791" evidence="1">
    <location>
        <begin position="23"/>
        <end position="372"/>
    </location>
</feature>
<keyword evidence="3" id="KW-1185">Reference proteome</keyword>
<organism evidence="2 3">
    <name type="scientific">Flavihumibacter petaseus NBRC 106054</name>
    <dbReference type="NCBI Taxonomy" id="1220578"/>
    <lineage>
        <taxon>Bacteria</taxon>
        <taxon>Pseudomonadati</taxon>
        <taxon>Bacteroidota</taxon>
        <taxon>Chitinophagia</taxon>
        <taxon>Chitinophagales</taxon>
        <taxon>Chitinophagaceae</taxon>
        <taxon>Flavihumibacter</taxon>
    </lineage>
</organism>
<dbReference type="EMBL" id="BBWV01000002">
    <property type="protein sequence ID" value="GAO43493.1"/>
    <property type="molecule type" value="Genomic_DNA"/>
</dbReference>
<evidence type="ECO:0000313" key="3">
    <source>
        <dbReference type="Proteomes" id="UP000033121"/>
    </source>
</evidence>
<name>A0A0E9N175_9BACT</name>
<dbReference type="SUPFAM" id="SSF81901">
    <property type="entry name" value="HCP-like"/>
    <property type="match status" value="1"/>
</dbReference>
<dbReference type="AlphaFoldDB" id="A0A0E9N175"/>
<proteinExistence type="predicted"/>
<accession>A0A0E9N175</accession>
<dbReference type="STRING" id="1220578.FPE01S_02_05980"/>
<evidence type="ECO:0000256" key="1">
    <source>
        <dbReference type="SAM" id="SignalP"/>
    </source>
</evidence>
<dbReference type="Gene3D" id="1.25.40.10">
    <property type="entry name" value="Tetratricopeptide repeat domain"/>
    <property type="match status" value="1"/>
</dbReference>
<sequence>MHLLRCFGASLLLAVLLQPAFAQLKTAPDGGNKRALVGETIGITDITIHYDRPAVRGRQGAIWGKLVPYGFTDLGFGTSKQAPWRAGANENTTFTFSTDVAINGHPLPAGTYGFHIAVYEDKCTLIFSRNSTSWGSFFYDPKEDVLRLDVKQQTGQPLTEYLVYDFSAETDSSAEVGLKWENWRIPFTVSVDLIPLQLASFRNELRSEKSFSPGWQSWHQAAAYCLQHNVNLEEALQWADMSISGVFIGQPNFATLSTKAGILEKLGRSEEASKLMAQALPMGNMNQVHAYARQLLAQDKNKEAISAFKKNYEKYPNTFTTNMGMVRASAAEGDNKKAISYAEKALAQAPDPANKSNVEQVIKALKEGKKIN</sequence>
<dbReference type="Pfam" id="PF11138">
    <property type="entry name" value="DUF2911"/>
    <property type="match status" value="1"/>
</dbReference>